<dbReference type="Proteomes" id="UP000732377">
    <property type="component" value="Unassembled WGS sequence"/>
</dbReference>
<evidence type="ECO:0000313" key="2">
    <source>
        <dbReference type="EMBL" id="MBY6277079.1"/>
    </source>
</evidence>
<accession>A0A953IAH4</accession>
<dbReference type="AlphaFoldDB" id="A0A953IAH4"/>
<dbReference type="Pfam" id="PF09189">
    <property type="entry name" value="MoaD_arch"/>
    <property type="match status" value="1"/>
</dbReference>
<gene>
    <name evidence="2" type="ORF">CWE10_12850</name>
</gene>
<proteinExistence type="predicted"/>
<feature type="non-terminal residue" evidence="2">
    <location>
        <position position="1"/>
    </location>
</feature>
<protein>
    <recommendedName>
        <fullName evidence="1">Molybdopterin cofactor biosynthesis MoaD-related C-terminal domain-containing protein</fullName>
    </recommendedName>
</protein>
<evidence type="ECO:0000313" key="3">
    <source>
        <dbReference type="Proteomes" id="UP000732377"/>
    </source>
</evidence>
<organism evidence="2 3">
    <name type="scientific">Symbiobacterium thermophilum</name>
    <dbReference type="NCBI Taxonomy" id="2734"/>
    <lineage>
        <taxon>Bacteria</taxon>
        <taxon>Bacillati</taxon>
        <taxon>Bacillota</taxon>
        <taxon>Clostridia</taxon>
        <taxon>Eubacteriales</taxon>
        <taxon>Symbiobacteriaceae</taxon>
        <taxon>Symbiobacterium</taxon>
    </lineage>
</organism>
<dbReference type="Gene3D" id="3.30.1370.80">
    <property type="entry name" value="Molybdopterin cofactor biosynthesis MoaD-related, C-terminal domain"/>
    <property type="match status" value="1"/>
</dbReference>
<dbReference type="EMBL" id="PIUK01000136">
    <property type="protein sequence ID" value="MBY6277079.1"/>
    <property type="molecule type" value="Genomic_DNA"/>
</dbReference>
<dbReference type="InterPro" id="IPR015272">
    <property type="entry name" value="MoadD_C"/>
</dbReference>
<dbReference type="RefSeq" id="WP_273380207.1">
    <property type="nucleotide sequence ID" value="NZ_PIUK01000136.1"/>
</dbReference>
<evidence type="ECO:0000259" key="1">
    <source>
        <dbReference type="Pfam" id="PF09189"/>
    </source>
</evidence>
<sequence length="81" mass="8491">MNLDLRGSTPDQIRGYLESLGGTVRPDGTVAGPGWTAVLEAGEHRAFGAVWPRVVVTFSGDPQSVARVVSGLRLRAMRGGG</sequence>
<comment type="caution">
    <text evidence="2">The sequence shown here is derived from an EMBL/GenBank/DDBJ whole genome shotgun (WGS) entry which is preliminary data.</text>
</comment>
<reference evidence="2" key="1">
    <citation type="submission" date="2017-11" db="EMBL/GenBank/DDBJ databases">
        <title>Three new genomes from thermophilic consortium.</title>
        <authorList>
            <person name="Quaggio R."/>
            <person name="Amgarten D."/>
            <person name="Setubal J.C."/>
        </authorList>
    </citation>
    <scope>NUCLEOTIDE SEQUENCE</scope>
    <source>
        <strain evidence="2">ZCTH01-B2</strain>
    </source>
</reference>
<name>A0A953IAH4_SYMTR</name>
<dbReference type="InterPro" id="IPR036473">
    <property type="entry name" value="Mopterin_CF_MoaD-rel_C_sf"/>
</dbReference>
<feature type="domain" description="Molybdopterin cofactor biosynthesis MoaD-related C-terminal" evidence="1">
    <location>
        <begin position="2"/>
        <end position="81"/>
    </location>
</feature>